<keyword evidence="4 11" id="KW-1133">Transmembrane helix</keyword>
<evidence type="ECO:0000256" key="7">
    <source>
        <dbReference type="ARBA" id="ARBA00023157"/>
    </source>
</evidence>
<organism evidence="14 15">
    <name type="scientific">Caenorhabditis briggsae</name>
    <dbReference type="NCBI Taxonomy" id="6238"/>
    <lineage>
        <taxon>Eukaryota</taxon>
        <taxon>Metazoa</taxon>
        <taxon>Ecdysozoa</taxon>
        <taxon>Nematoda</taxon>
        <taxon>Chromadorea</taxon>
        <taxon>Rhabditida</taxon>
        <taxon>Rhabditina</taxon>
        <taxon>Rhabditomorpha</taxon>
        <taxon>Rhabditoidea</taxon>
        <taxon>Rhabditidae</taxon>
        <taxon>Peloderinae</taxon>
        <taxon>Caenorhabditis</taxon>
    </lineage>
</organism>
<evidence type="ECO:0000256" key="5">
    <source>
        <dbReference type="ARBA" id="ARBA00023065"/>
    </source>
</evidence>
<evidence type="ECO:0000259" key="12">
    <source>
        <dbReference type="PROSITE" id="PS50008"/>
    </source>
</evidence>
<dbReference type="OMA" id="WTFVETG"/>
<dbReference type="STRING" id="6238.A8XQR6"/>
<dbReference type="InterPro" id="IPR013099">
    <property type="entry name" value="K_chnl_dom"/>
</dbReference>
<dbReference type="FunFam" id="1.10.287.70:FF:000511">
    <property type="entry name" value="Protein CBR-TWK-44"/>
    <property type="match status" value="1"/>
</dbReference>
<dbReference type="PANTHER" id="PTHR11003:SF347">
    <property type="entry name" value="POTASSIUM CHANNEL DOMAIN-CONTAINING PROTEIN"/>
    <property type="match status" value="1"/>
</dbReference>
<evidence type="ECO:0000256" key="11">
    <source>
        <dbReference type="SAM" id="Phobius"/>
    </source>
</evidence>
<keyword evidence="2 9" id="KW-0813">Transport</keyword>
<evidence type="ECO:0000256" key="6">
    <source>
        <dbReference type="ARBA" id="ARBA00023136"/>
    </source>
</evidence>
<dbReference type="PROSITE" id="PS50015">
    <property type="entry name" value="SAP_B"/>
    <property type="match status" value="1"/>
</dbReference>
<keyword evidence="8 9" id="KW-0407">Ion channel</keyword>
<evidence type="ECO:0000256" key="3">
    <source>
        <dbReference type="ARBA" id="ARBA00022692"/>
    </source>
</evidence>
<feature type="domain" description="Saposin B-type" evidence="13">
    <location>
        <begin position="1"/>
        <end position="100"/>
    </location>
</feature>
<dbReference type="EMBL" id="HE600924">
    <property type="protein sequence ID" value="CAP34991.2"/>
    <property type="molecule type" value="Genomic_DNA"/>
</dbReference>
<dbReference type="FunCoup" id="A8XQR6">
    <property type="interactions" value="6"/>
</dbReference>
<dbReference type="GO" id="GO:0006629">
    <property type="term" value="P:lipid metabolic process"/>
    <property type="evidence" value="ECO:0007669"/>
    <property type="project" value="InterPro"/>
</dbReference>
<dbReference type="GO" id="GO:0035556">
    <property type="term" value="P:intracellular signal transduction"/>
    <property type="evidence" value="ECO:0007669"/>
    <property type="project" value="InterPro"/>
</dbReference>
<keyword evidence="7" id="KW-1015">Disulfide bond</keyword>
<sequence length="944" mass="108048">MQNCDYCVKVLQCVYGQLRKSVRSKRLLGSKLTHTCKRYPEKRLLCLFDKCCLIYKKFQYKRSCLKFSKAHLLTIYNDMQPEKYDPRRICTEVQRVSDITSGKKKQVTFSVPDGNAPAPPIILVEDSEMNGPASQLLNNYPIVRRDTIVDENAMQHLLLHESIWSHAFKKKRKRASSKNRPSKLKRFVSLLQIIYDKSRVHYIVPIVLLIAYSVLGGLIFWSIERPNEEIMLADKRNYIAALTDDLVEVLLQIHNRLIDFNRAYANNTYLLMLHYRGYRKFALNQIHKSVYWYTLSTFYLTEHEMHKVVALRPKNPEQLWKRHFESNFGRIRALKNYTEQLCLRCWELGVEGANLGWTRYNYSLMVNQSVEEYNNSVGLGHVLTPVWTFWNAMFLAEHKVCCIMLSIQRIFGLQTFPRNIFKLKFQIFRHFLKTAGPFFSVTTYTTIGYGNITAKTKLGKLAAMVYAVIGIPLVLMILHKSGRLFLMGLEHVWDFILRLVALNFSLIDFNVSRITDSFCVGSGTKRVRNTSEDRISEMPLILAIGVAFGWMFLCAAIFLRFEKDWDYFKSFYFFFCSLTTIGYGDVTPTNSEDMFIIFGLIIIGLSLVSMCINVIQLKLEKLFEELLLTLMEELNADPDGTHLKAGTIGAREMWRAWKKRRGKLGDGLEKAKGARQAANKASENFVKKIFQMLPFSRKRERQHLIAELQKKLQRKEKSTQTDFGYPHCEEAYTETSDVDSCVTDFRNSVISDKCKMIDEVVGKLRLFSAHHHLLLIPDGPICGPSRCESRPVVALAEASLCSSSSVNPSSYPSSHRPSSTIPSSSPGSRASAPSAASSAKSAPAASPSRQPPFVDFDPSRRWTFVATNRNQRGYPRGLVVPYMYTRPMSSVVHTTEVRRLIAELDVRLQDCRSLATPTNSIRGTVSERSFSRSVISDSSIPEEL</sequence>
<dbReference type="InterPro" id="IPR001711">
    <property type="entry name" value="PLipase_C_Pinositol-sp_Y"/>
</dbReference>
<feature type="transmembrane region" description="Helical" evidence="11">
    <location>
        <begin position="461"/>
        <end position="479"/>
    </location>
</feature>
<evidence type="ECO:0000256" key="1">
    <source>
        <dbReference type="ARBA" id="ARBA00004141"/>
    </source>
</evidence>
<evidence type="ECO:0000256" key="10">
    <source>
        <dbReference type="SAM" id="MobiDB-lite"/>
    </source>
</evidence>
<evidence type="ECO:0000256" key="9">
    <source>
        <dbReference type="RuleBase" id="RU003857"/>
    </source>
</evidence>
<dbReference type="Pfam" id="PF07885">
    <property type="entry name" value="Ion_trans_2"/>
    <property type="match status" value="2"/>
</dbReference>
<evidence type="ECO:0000313" key="16">
    <source>
        <dbReference type="WormBase" id="CBG17283"/>
    </source>
</evidence>
<comment type="subcellular location">
    <subcellularLocation>
        <location evidence="1">Membrane</location>
        <topology evidence="1">Multi-pass membrane protein</topology>
    </subcellularLocation>
</comment>
<reference evidence="14 15" key="2">
    <citation type="journal article" date="2011" name="PLoS Genet.">
        <title>Caenorhabditis briggsae recombinant inbred line genotypes reveal inter-strain incompatibility and the evolution of recombination.</title>
        <authorList>
            <person name="Ross J.A."/>
            <person name="Koboldt D.C."/>
            <person name="Staisch J.E."/>
            <person name="Chamberlin H.M."/>
            <person name="Gupta B.P."/>
            <person name="Miller R.D."/>
            <person name="Baird S.E."/>
            <person name="Haag E.S."/>
        </authorList>
    </citation>
    <scope>NUCLEOTIDE SEQUENCE [LARGE SCALE GENOMIC DNA]</scope>
    <source>
        <strain evidence="14 15">AF16</strain>
    </source>
</reference>
<dbReference type="Gene3D" id="1.10.225.10">
    <property type="entry name" value="Saposin-like"/>
    <property type="match status" value="1"/>
</dbReference>
<dbReference type="WormBase" id="CBG17283">
    <property type="protein sequence ID" value="CBP41171"/>
    <property type="gene ID" value="WBGene00036960"/>
    <property type="gene designation" value="Cbr-twk-44"/>
</dbReference>
<dbReference type="PRINTS" id="PR01333">
    <property type="entry name" value="2POREKCHANEL"/>
</dbReference>
<evidence type="ECO:0000256" key="4">
    <source>
        <dbReference type="ARBA" id="ARBA00022989"/>
    </source>
</evidence>
<dbReference type="InterPro" id="IPR003280">
    <property type="entry name" value="2pore_dom_K_chnl"/>
</dbReference>
<evidence type="ECO:0000313" key="14">
    <source>
        <dbReference type="EMBL" id="CAP34991.2"/>
    </source>
</evidence>
<proteinExistence type="inferred from homology"/>
<dbReference type="InParanoid" id="A8XQR6"/>
<protein>
    <submittedName>
        <fullName evidence="14">Protein CBR-TWK-44</fullName>
    </submittedName>
</protein>
<dbReference type="PROSITE" id="PS50008">
    <property type="entry name" value="PIPLC_Y_DOMAIN"/>
    <property type="match status" value="1"/>
</dbReference>
<keyword evidence="5 9" id="KW-0406">Ion transport</keyword>
<accession>A8XQR6</accession>
<keyword evidence="15" id="KW-1185">Reference proteome</keyword>
<feature type="transmembrane region" description="Helical" evidence="11">
    <location>
        <begin position="540"/>
        <end position="559"/>
    </location>
</feature>
<dbReference type="AlphaFoldDB" id="A8XQR6"/>
<feature type="transmembrane region" description="Helical" evidence="11">
    <location>
        <begin position="202"/>
        <end position="223"/>
    </location>
</feature>
<dbReference type="eggNOG" id="KOG1418">
    <property type="taxonomic scope" value="Eukaryota"/>
</dbReference>
<dbReference type="GO" id="GO:0015271">
    <property type="term" value="F:outward rectifier potassium channel activity"/>
    <property type="evidence" value="ECO:0000318"/>
    <property type="project" value="GO_Central"/>
</dbReference>
<name>A8XQR6_CAEBR</name>
<keyword evidence="6 11" id="KW-0472">Membrane</keyword>
<feature type="domain" description="PI-PLC Y-box" evidence="12">
    <location>
        <begin position="346"/>
        <end position="385"/>
    </location>
</feature>
<dbReference type="SUPFAM" id="SSF81324">
    <property type="entry name" value="Voltage-gated potassium channels"/>
    <property type="match status" value="2"/>
</dbReference>
<dbReference type="Proteomes" id="UP000008549">
    <property type="component" value="Unassembled WGS sequence"/>
</dbReference>
<evidence type="ECO:0000259" key="13">
    <source>
        <dbReference type="PROSITE" id="PS50015"/>
    </source>
</evidence>
<feature type="region of interest" description="Disordered" evidence="10">
    <location>
        <begin position="803"/>
        <end position="854"/>
    </location>
</feature>
<evidence type="ECO:0000313" key="15">
    <source>
        <dbReference type="Proteomes" id="UP000008549"/>
    </source>
</evidence>
<comment type="similarity">
    <text evidence="9">Belongs to the two pore domain potassium channel (TC 1.A.1.8) family.</text>
</comment>
<dbReference type="HOGENOM" id="CLU_013703_0_0_1"/>
<keyword evidence="3 9" id="KW-0812">Transmembrane</keyword>
<dbReference type="PANTHER" id="PTHR11003">
    <property type="entry name" value="POTASSIUM CHANNEL, SUBFAMILY K"/>
    <property type="match status" value="1"/>
</dbReference>
<gene>
    <name evidence="16" type="primary">twk-44</name>
    <name evidence="14" type="synonym">Cbr-twk-44</name>
    <name evidence="16" type="ORF">CBG17283</name>
    <name evidence="14" type="ORF">CBG_17283</name>
</gene>
<reference evidence="14 15" key="1">
    <citation type="journal article" date="2003" name="PLoS Biol.">
        <title>The genome sequence of Caenorhabditis briggsae: a platform for comparative genomics.</title>
        <authorList>
            <person name="Stein L.D."/>
            <person name="Bao Z."/>
            <person name="Blasiar D."/>
            <person name="Blumenthal T."/>
            <person name="Brent M.R."/>
            <person name="Chen N."/>
            <person name="Chinwalla A."/>
            <person name="Clarke L."/>
            <person name="Clee C."/>
            <person name="Coghlan A."/>
            <person name="Coulson A."/>
            <person name="D'Eustachio P."/>
            <person name="Fitch D.H."/>
            <person name="Fulton L.A."/>
            <person name="Fulton R.E."/>
            <person name="Griffiths-Jones S."/>
            <person name="Harris T.W."/>
            <person name="Hillier L.W."/>
            <person name="Kamath R."/>
            <person name="Kuwabara P.E."/>
            <person name="Mardis E.R."/>
            <person name="Marra M.A."/>
            <person name="Miner T.L."/>
            <person name="Minx P."/>
            <person name="Mullikin J.C."/>
            <person name="Plumb R.W."/>
            <person name="Rogers J."/>
            <person name="Schein J.E."/>
            <person name="Sohrmann M."/>
            <person name="Spieth J."/>
            <person name="Stajich J.E."/>
            <person name="Wei C."/>
            <person name="Willey D."/>
            <person name="Wilson R.K."/>
            <person name="Durbin R."/>
            <person name="Waterston R.H."/>
        </authorList>
    </citation>
    <scope>NUCLEOTIDE SEQUENCE [LARGE SCALE GENOMIC DNA]</scope>
    <source>
        <strain evidence="14 15">AF16</strain>
    </source>
</reference>
<dbReference type="Gene3D" id="1.10.287.70">
    <property type="match status" value="2"/>
</dbReference>
<dbReference type="GO" id="GO:0005886">
    <property type="term" value="C:plasma membrane"/>
    <property type="evidence" value="ECO:0000318"/>
    <property type="project" value="GO_Central"/>
</dbReference>
<evidence type="ECO:0000256" key="2">
    <source>
        <dbReference type="ARBA" id="ARBA00022448"/>
    </source>
</evidence>
<dbReference type="GO" id="GO:0004435">
    <property type="term" value="F:phosphatidylinositol-4,5-bisphosphate phospholipase C activity"/>
    <property type="evidence" value="ECO:0007669"/>
    <property type="project" value="InterPro"/>
</dbReference>
<feature type="transmembrane region" description="Helical" evidence="11">
    <location>
        <begin position="594"/>
        <end position="615"/>
    </location>
</feature>
<feature type="compositionally biased region" description="Low complexity" evidence="10">
    <location>
        <begin position="803"/>
        <end position="852"/>
    </location>
</feature>
<dbReference type="GO" id="GO:0071805">
    <property type="term" value="P:potassium ion transmembrane transport"/>
    <property type="evidence" value="ECO:0000318"/>
    <property type="project" value="GO_Central"/>
</dbReference>
<evidence type="ECO:0000256" key="8">
    <source>
        <dbReference type="ARBA" id="ARBA00023303"/>
    </source>
</evidence>
<dbReference type="InterPro" id="IPR008139">
    <property type="entry name" value="SaposinB_dom"/>
</dbReference>
<dbReference type="GO" id="GO:0022841">
    <property type="term" value="F:potassium ion leak channel activity"/>
    <property type="evidence" value="ECO:0000318"/>
    <property type="project" value="GO_Central"/>
</dbReference>